<dbReference type="GO" id="GO:0005634">
    <property type="term" value="C:nucleus"/>
    <property type="evidence" value="ECO:0007669"/>
    <property type="project" value="TreeGrafter"/>
</dbReference>
<evidence type="ECO:0000256" key="3">
    <source>
        <dbReference type="ARBA" id="ARBA00022771"/>
    </source>
</evidence>
<organism evidence="8 9">
    <name type="scientific">Caenorhabditis japonica</name>
    <dbReference type="NCBI Taxonomy" id="281687"/>
    <lineage>
        <taxon>Eukaryota</taxon>
        <taxon>Metazoa</taxon>
        <taxon>Ecdysozoa</taxon>
        <taxon>Nematoda</taxon>
        <taxon>Chromadorea</taxon>
        <taxon>Rhabditida</taxon>
        <taxon>Rhabditina</taxon>
        <taxon>Rhabditomorpha</taxon>
        <taxon>Rhabditoidea</taxon>
        <taxon>Rhabditidae</taxon>
        <taxon>Peloderinae</taxon>
        <taxon>Caenorhabditis</taxon>
    </lineage>
</organism>
<dbReference type="EnsemblMetazoa" id="CJA13553.1">
    <property type="protein sequence ID" value="CJA13553.1"/>
    <property type="gene ID" value="WBGene00132757"/>
</dbReference>
<dbReference type="Proteomes" id="UP000005237">
    <property type="component" value="Unassembled WGS sequence"/>
</dbReference>
<evidence type="ECO:0000256" key="5">
    <source>
        <dbReference type="PROSITE-ProRule" id="PRU00042"/>
    </source>
</evidence>
<dbReference type="Gene3D" id="3.30.160.60">
    <property type="entry name" value="Classic Zinc Finger"/>
    <property type="match status" value="1"/>
</dbReference>
<evidence type="ECO:0000313" key="8">
    <source>
        <dbReference type="EnsemblMetazoa" id="CJA13553.1"/>
    </source>
</evidence>
<feature type="compositionally biased region" description="Low complexity" evidence="6">
    <location>
        <begin position="172"/>
        <end position="181"/>
    </location>
</feature>
<dbReference type="PROSITE" id="PS00028">
    <property type="entry name" value="ZINC_FINGER_C2H2_1"/>
    <property type="match status" value="2"/>
</dbReference>
<dbReference type="PANTHER" id="PTHR24408:SF59">
    <property type="entry name" value="C2H2-TYPE DOMAIN-CONTAINING PROTEIN"/>
    <property type="match status" value="1"/>
</dbReference>
<feature type="region of interest" description="Disordered" evidence="6">
    <location>
        <begin position="172"/>
        <end position="204"/>
    </location>
</feature>
<feature type="domain" description="C2H2-type" evidence="7">
    <location>
        <begin position="84"/>
        <end position="112"/>
    </location>
</feature>
<evidence type="ECO:0000256" key="1">
    <source>
        <dbReference type="ARBA" id="ARBA00022723"/>
    </source>
</evidence>
<protein>
    <recommendedName>
        <fullName evidence="7">C2H2-type domain-containing protein</fullName>
    </recommendedName>
</protein>
<evidence type="ECO:0000313" key="9">
    <source>
        <dbReference type="Proteomes" id="UP000005237"/>
    </source>
</evidence>
<reference evidence="9" key="1">
    <citation type="submission" date="2010-08" db="EMBL/GenBank/DDBJ databases">
        <authorList>
            <consortium name="Caenorhabditis japonica Sequencing Consortium"/>
            <person name="Wilson R.K."/>
        </authorList>
    </citation>
    <scope>NUCLEOTIDE SEQUENCE [LARGE SCALE GENOMIC DNA]</scope>
    <source>
        <strain evidence="9">DF5081</strain>
    </source>
</reference>
<dbReference type="GO" id="GO:0008270">
    <property type="term" value="F:zinc ion binding"/>
    <property type="evidence" value="ECO:0007669"/>
    <property type="project" value="UniProtKB-KW"/>
</dbReference>
<dbReference type="GO" id="GO:0043565">
    <property type="term" value="F:sequence-specific DNA binding"/>
    <property type="evidence" value="ECO:0007669"/>
    <property type="project" value="TreeGrafter"/>
</dbReference>
<keyword evidence="1" id="KW-0479">Metal-binding</keyword>
<dbReference type="GO" id="GO:0000981">
    <property type="term" value="F:DNA-binding transcription factor activity, RNA polymerase II-specific"/>
    <property type="evidence" value="ECO:0007669"/>
    <property type="project" value="TreeGrafter"/>
</dbReference>
<evidence type="ECO:0000256" key="6">
    <source>
        <dbReference type="SAM" id="MobiDB-lite"/>
    </source>
</evidence>
<keyword evidence="3 5" id="KW-0863">Zinc-finger</keyword>
<evidence type="ECO:0000259" key="7">
    <source>
        <dbReference type="PROSITE" id="PS50157"/>
    </source>
</evidence>
<dbReference type="PROSITE" id="PS50157">
    <property type="entry name" value="ZINC_FINGER_C2H2_2"/>
    <property type="match status" value="2"/>
</dbReference>
<feature type="domain" description="C2H2-type" evidence="7">
    <location>
        <begin position="28"/>
        <end position="56"/>
    </location>
</feature>
<dbReference type="InterPro" id="IPR013087">
    <property type="entry name" value="Znf_C2H2_type"/>
</dbReference>
<sequence>MLSSNFSGFSIKRKADIDLRRPDLKGHFVCGSCRETFQHASSLNRHRLTAHSVEVVCQLCNNQLEASENVRTHMKLHHNYQTVFTCSCCNWTFVEKQQLLVHCTAMQELDRPSEDDAPIAKNLRPPGSLMQEVVQGFKTLSGQISTSYSDSPAPFSKTGLLKRKRNDSVATCSPSPSPCSSRASEFAREYASSPTPPPSETDTDHERFFTILGIFLGCGKFGDITQPENWLRIVMYALVDAEGEGAEMQLLDEDFMKHCVEQTDGEA</sequence>
<proteinExistence type="predicted"/>
<keyword evidence="2" id="KW-0677">Repeat</keyword>
<keyword evidence="9" id="KW-1185">Reference proteome</keyword>
<keyword evidence="4" id="KW-0862">Zinc</keyword>
<reference evidence="8" key="2">
    <citation type="submission" date="2022-06" db="UniProtKB">
        <authorList>
            <consortium name="EnsemblMetazoa"/>
        </authorList>
    </citation>
    <scope>IDENTIFICATION</scope>
    <source>
        <strain evidence="8">DF5081</strain>
    </source>
</reference>
<dbReference type="SMART" id="SM00355">
    <property type="entry name" value="ZnF_C2H2"/>
    <property type="match status" value="3"/>
</dbReference>
<name>A0A8R1I261_CAEJA</name>
<accession>A0A8R1I261</accession>
<evidence type="ECO:0000256" key="4">
    <source>
        <dbReference type="ARBA" id="ARBA00022833"/>
    </source>
</evidence>
<dbReference type="PANTHER" id="PTHR24408">
    <property type="entry name" value="ZINC FINGER PROTEIN"/>
    <property type="match status" value="1"/>
</dbReference>
<evidence type="ECO:0000256" key="2">
    <source>
        <dbReference type="ARBA" id="ARBA00022737"/>
    </source>
</evidence>
<dbReference type="AlphaFoldDB" id="A0A8R1I261"/>